<protein>
    <submittedName>
        <fullName evidence="1">Uncharacterized protein</fullName>
    </submittedName>
</protein>
<dbReference type="EMBL" id="AMXI01001150">
    <property type="protein sequence ID" value="EKN40558.1"/>
    <property type="molecule type" value="Genomic_DNA"/>
</dbReference>
<name>M1ZV40_CLOBO</name>
<evidence type="ECO:0000313" key="2">
    <source>
        <dbReference type="Proteomes" id="UP000011944"/>
    </source>
</evidence>
<organism evidence="1 2">
    <name type="scientific">Clostridium botulinum CFSAN001627</name>
    <dbReference type="NCBI Taxonomy" id="1232189"/>
    <lineage>
        <taxon>Bacteria</taxon>
        <taxon>Bacillati</taxon>
        <taxon>Bacillota</taxon>
        <taxon>Clostridia</taxon>
        <taxon>Eubacteriales</taxon>
        <taxon>Clostridiaceae</taxon>
        <taxon>Clostridium</taxon>
    </lineage>
</organism>
<dbReference type="Proteomes" id="UP000011944">
    <property type="component" value="Unassembled WGS sequence"/>
</dbReference>
<gene>
    <name evidence="1" type="ORF">CFSAN001627_18773</name>
</gene>
<comment type="caution">
    <text evidence="1">The sequence shown here is derived from an EMBL/GenBank/DDBJ whole genome shotgun (WGS) entry which is preliminary data.</text>
</comment>
<reference evidence="1 2" key="1">
    <citation type="submission" date="2012-10" db="EMBL/GenBank/DDBJ databases">
        <authorList>
            <person name="Strain E.A."/>
            <person name="Brown E."/>
            <person name="Allard M.W."/>
            <person name="Gonzalez-Escalona N."/>
            <person name="Timme R."/>
        </authorList>
    </citation>
    <scope>NUCLEOTIDE SEQUENCE [LARGE SCALE GENOMIC DNA]</scope>
    <source>
        <strain evidence="1 2">CFSAN001627</strain>
    </source>
</reference>
<dbReference type="AlphaFoldDB" id="M1ZV40"/>
<proteinExistence type="predicted"/>
<sequence length="37" mass="4486">LIEENDKKYIEYSCNNYKISDKIKEIDNGKFEVLMEE</sequence>
<evidence type="ECO:0000313" key="1">
    <source>
        <dbReference type="EMBL" id="EKN40558.1"/>
    </source>
</evidence>
<accession>M1ZV40</accession>
<reference evidence="1 2" key="2">
    <citation type="submission" date="2013-03" db="EMBL/GenBank/DDBJ databases">
        <title>Diversity in Clostridium botulinum.</title>
        <authorList>
            <person name="Timme R.E."/>
            <person name="Allard M."/>
            <person name="Luo Y."/>
            <person name="Strain E."/>
            <person name="Gonzalez-Escalona N."/>
            <person name="Brown E."/>
        </authorList>
    </citation>
    <scope>NUCLEOTIDE SEQUENCE [LARGE SCALE GENOMIC DNA]</scope>
    <source>
        <strain evidence="1 2">CFSAN001627</strain>
    </source>
</reference>
<feature type="non-terminal residue" evidence="1">
    <location>
        <position position="1"/>
    </location>
</feature>